<dbReference type="InterPro" id="IPR043129">
    <property type="entry name" value="ATPase_NBD"/>
</dbReference>
<dbReference type="InterPro" id="IPR010327">
    <property type="entry name" value="FldB/FldC_alpha/beta"/>
</dbReference>
<dbReference type="GO" id="GO:0051536">
    <property type="term" value="F:iron-sulfur cluster binding"/>
    <property type="evidence" value="ECO:0007669"/>
    <property type="project" value="UniProtKB-KW"/>
</dbReference>
<dbReference type="AlphaFoldDB" id="A0A3N1VMG8"/>
<keyword evidence="3" id="KW-0408">Iron</keyword>
<dbReference type="PANTHER" id="PTHR32329:SF2">
    <property type="entry name" value="BIFUNCTIONAL PROTEIN [INCLUDES 2-HYDROXYACYL-COA DEHYDRATASE (N-TER) AND ITS ACTIVATOR DOMAIN (C_TERM)"/>
    <property type="match status" value="1"/>
</dbReference>
<protein>
    <submittedName>
        <fullName evidence="6">Bcr-type benzoyl-CoA reductase subunit D</fullName>
    </submittedName>
</protein>
<dbReference type="Gene3D" id="3.30.420.40">
    <property type="match status" value="2"/>
</dbReference>
<sequence length="675" mass="73775">MRDFERLMLPLMARGLLTVEKLRAMTRRSALDALHHEILRFLAALYAKRKPTVLAGFFFPVELLHGHGMTPMFGEFLASALASTGLEKSALTAVDGEGFPVESCTFHRAAMAAFLKGYLPSVDAVAATTHLCDTQCKALEELAARLDIPFIVLDVPQEDTPEARTYLAQQIEHADSVLSTLSGKRPSRTDWERVFGYSNEARAAMVRLNKLRAAAPAGVCGKDVSTALIQAQLMTGLPQTPRLLKRLAEEIRWVSTSVDSAHGAFRLVWLLTFPYFKGNFVPFMERTLNLWPVLDEITHVFWDPLDPQRPYESLAVKLLQNPGLGPVDRRVEMVERMVREAKPDGVVHFSHWGCRQGQGGVRAVAELLERLNVPFLDLDGDCIDSRSYAEGPTRTRLEGFVELLRTRAGTHRKTSASRDGLFAGIDIGSMTAKAVVVDSQGDMVAHIMSATGASARRAAASLDRFLREVSQRYGPVRRCVATGYGRKVVDFADEQVTEITCHARGMWHLFPEVRTIIDIGGQDTKAIAVNDRGEVENFLMNDKCAAGTGRFLELMARALEMDIEDLSALGARASRAVPISSVCSVFAESEVVSHIAEGHPVEAICRGICESVAERTAALLKKVGRRPVVAMTGGVAKNVGVVKALERRLAGRIATAPEPQIIGALGAALLARDSA</sequence>
<evidence type="ECO:0000256" key="2">
    <source>
        <dbReference type="ARBA" id="ARBA00022723"/>
    </source>
</evidence>
<evidence type="ECO:0000313" key="6">
    <source>
        <dbReference type="EMBL" id="ROR03259.1"/>
    </source>
</evidence>
<dbReference type="CDD" id="cd24036">
    <property type="entry name" value="ASKHA_NBD_BcrAD_BadFG_HgdC_HadI"/>
    <property type="match status" value="1"/>
</dbReference>
<dbReference type="Gene3D" id="3.40.50.11900">
    <property type="match status" value="1"/>
</dbReference>
<keyword evidence="4" id="KW-0411">Iron-sulfur</keyword>
<dbReference type="Gene3D" id="3.40.50.11890">
    <property type="match status" value="1"/>
</dbReference>
<dbReference type="EMBL" id="RJVA01000009">
    <property type="protein sequence ID" value="ROR03259.1"/>
    <property type="molecule type" value="Genomic_DNA"/>
</dbReference>
<dbReference type="Proteomes" id="UP000276223">
    <property type="component" value="Unassembled WGS sequence"/>
</dbReference>
<evidence type="ECO:0000313" key="7">
    <source>
        <dbReference type="Proteomes" id="UP000276223"/>
    </source>
</evidence>
<proteinExistence type="predicted"/>
<dbReference type="SUPFAM" id="SSF53067">
    <property type="entry name" value="Actin-like ATPase domain"/>
    <property type="match status" value="1"/>
</dbReference>
<gene>
    <name evidence="6" type="ORF">EDC27_0524</name>
</gene>
<evidence type="ECO:0000256" key="3">
    <source>
        <dbReference type="ARBA" id="ARBA00023004"/>
    </source>
</evidence>
<dbReference type="InterPro" id="IPR008275">
    <property type="entry name" value="CoA_E_activase_dom"/>
</dbReference>
<dbReference type="Pfam" id="PF06050">
    <property type="entry name" value="HGD-D"/>
    <property type="match status" value="1"/>
</dbReference>
<evidence type="ECO:0000256" key="1">
    <source>
        <dbReference type="ARBA" id="ARBA00001966"/>
    </source>
</evidence>
<feature type="domain" description="ATPase BadF/BadG/BcrA/BcrD type" evidence="5">
    <location>
        <begin position="424"/>
        <end position="671"/>
    </location>
</feature>
<comment type="cofactor">
    <cofactor evidence="1">
        <name>[4Fe-4S] cluster</name>
        <dbReference type="ChEBI" id="CHEBI:49883"/>
    </cofactor>
</comment>
<dbReference type="InterPro" id="IPR002731">
    <property type="entry name" value="ATPase_BadF"/>
</dbReference>
<dbReference type="Pfam" id="PF01869">
    <property type="entry name" value="BcrAD_BadFG"/>
    <property type="match status" value="1"/>
</dbReference>
<name>A0A3N1VMG8_9BACT</name>
<keyword evidence="7" id="KW-1185">Reference proteome</keyword>
<keyword evidence="2" id="KW-0479">Metal-binding</keyword>
<dbReference type="PANTHER" id="PTHR32329">
    <property type="entry name" value="BIFUNCTIONAL PROTEIN [INCLUDES 2-HYDROXYACYL-COA DEHYDRATASE (N-TER) AND ITS ACTIVATOR DOMAIN (C_TERM)-RELATED"/>
    <property type="match status" value="1"/>
</dbReference>
<dbReference type="NCBIfam" id="TIGR00241">
    <property type="entry name" value="CoA_E_activ"/>
    <property type="match status" value="1"/>
</dbReference>
<evidence type="ECO:0000259" key="5">
    <source>
        <dbReference type="Pfam" id="PF01869"/>
    </source>
</evidence>
<dbReference type="RefSeq" id="WP_170161534.1">
    <property type="nucleotide sequence ID" value="NZ_RJVA01000009.1"/>
</dbReference>
<evidence type="ECO:0000256" key="4">
    <source>
        <dbReference type="ARBA" id="ARBA00023014"/>
    </source>
</evidence>
<dbReference type="InterPro" id="IPR051805">
    <property type="entry name" value="Dehydratase_Activator_Redct"/>
</dbReference>
<dbReference type="GO" id="GO:0046872">
    <property type="term" value="F:metal ion binding"/>
    <property type="evidence" value="ECO:0007669"/>
    <property type="project" value="UniProtKB-KW"/>
</dbReference>
<accession>A0A3N1VMG8</accession>
<comment type="caution">
    <text evidence="6">The sequence shown here is derived from an EMBL/GenBank/DDBJ whole genome shotgun (WGS) entry which is preliminary data.</text>
</comment>
<reference evidence="6 7" key="1">
    <citation type="submission" date="2018-11" db="EMBL/GenBank/DDBJ databases">
        <title>Genomic Encyclopedia of Type Strains, Phase IV (KMG-IV): sequencing the most valuable type-strain genomes for metagenomic binning, comparative biology and taxonomic classification.</title>
        <authorList>
            <person name="Goeker M."/>
        </authorList>
    </citation>
    <scope>NUCLEOTIDE SEQUENCE [LARGE SCALE GENOMIC DNA]</scope>
    <source>
        <strain evidence="6 7">DSM 22027</strain>
    </source>
</reference>
<organism evidence="6 7">
    <name type="scientific">Desulfosoma caldarium</name>
    <dbReference type="NCBI Taxonomy" id="610254"/>
    <lineage>
        <taxon>Bacteria</taxon>
        <taxon>Pseudomonadati</taxon>
        <taxon>Thermodesulfobacteriota</taxon>
        <taxon>Syntrophobacteria</taxon>
        <taxon>Syntrophobacterales</taxon>
        <taxon>Syntrophobacteraceae</taxon>
        <taxon>Desulfosoma</taxon>
    </lineage>
</organism>